<dbReference type="InterPro" id="IPR052732">
    <property type="entry name" value="Cell-binding_unc_protein"/>
</dbReference>
<proteinExistence type="predicted"/>
<dbReference type="AlphaFoldDB" id="A0A0F9UZK7"/>
<organism evidence="2">
    <name type="scientific">marine sediment metagenome</name>
    <dbReference type="NCBI Taxonomy" id="412755"/>
    <lineage>
        <taxon>unclassified sequences</taxon>
        <taxon>metagenomes</taxon>
        <taxon>ecological metagenomes</taxon>
    </lineage>
</organism>
<evidence type="ECO:0000259" key="1">
    <source>
        <dbReference type="Pfam" id="PF01636"/>
    </source>
</evidence>
<dbReference type="InterPro" id="IPR011009">
    <property type="entry name" value="Kinase-like_dom_sf"/>
</dbReference>
<dbReference type="Gene3D" id="3.90.1200.10">
    <property type="match status" value="1"/>
</dbReference>
<dbReference type="SUPFAM" id="SSF56112">
    <property type="entry name" value="Protein kinase-like (PK-like)"/>
    <property type="match status" value="1"/>
</dbReference>
<protein>
    <recommendedName>
        <fullName evidence="1">Aminoglycoside phosphotransferase domain-containing protein</fullName>
    </recommendedName>
</protein>
<dbReference type="SUPFAM" id="SSF52540">
    <property type="entry name" value="P-loop containing nucleoside triphosphate hydrolases"/>
    <property type="match status" value="1"/>
</dbReference>
<dbReference type="PANTHER" id="PTHR43883">
    <property type="entry name" value="SLR0207 PROTEIN"/>
    <property type="match status" value="1"/>
</dbReference>
<dbReference type="EMBL" id="LAZR01000090">
    <property type="protein sequence ID" value="KKN92922.1"/>
    <property type="molecule type" value="Genomic_DNA"/>
</dbReference>
<evidence type="ECO:0000313" key="2">
    <source>
        <dbReference type="EMBL" id="KKN92922.1"/>
    </source>
</evidence>
<dbReference type="Pfam" id="PF01636">
    <property type="entry name" value="APH"/>
    <property type="match status" value="1"/>
</dbReference>
<dbReference type="PANTHER" id="PTHR43883:SF1">
    <property type="entry name" value="GLUCONOKINASE"/>
    <property type="match status" value="1"/>
</dbReference>
<reference evidence="2" key="1">
    <citation type="journal article" date="2015" name="Nature">
        <title>Complex archaea that bridge the gap between prokaryotes and eukaryotes.</title>
        <authorList>
            <person name="Spang A."/>
            <person name="Saw J.H."/>
            <person name="Jorgensen S.L."/>
            <person name="Zaremba-Niedzwiedzka K."/>
            <person name="Martijn J."/>
            <person name="Lind A.E."/>
            <person name="van Eijk R."/>
            <person name="Schleper C."/>
            <person name="Guy L."/>
            <person name="Ettema T.J."/>
        </authorList>
    </citation>
    <scope>NUCLEOTIDE SEQUENCE</scope>
</reference>
<sequence>MPAHSQDETIAFLRSAAFDDGNASTVETIVTHISTVLLSGERAIKLKRPVHLPYVDFSTPARRLATCERELVLNRRTAPELYRAVRRVTREPDGGLAIDGGGPLVDAYVDMRRFDEDCLLDRMAMEGTLTAPLMTRLAHRIAAFHAGIAPDRGVTGSAAVALVLDINERALATTDVFAAEAVADFNRRFRDGFAHLTPLLDARGAAGKIRRCHGDLHLRNICVFEGEPTLFDCLEFDEAMATTDILYDLAFLLMDLWHRGLEEHANLVLNRYLDECDEADGLPLLAYLMALRAAVRAHVTATRVADAGPDAPTLRAEAHDYFDLALHLLRPRAGRLVAVGGLSGSGKSTVAAAIAPRIGPPPGARILASDRIRKYLFGVAAETPLPAECYRPQVSETVYARLAEQAGAILPLGHGVVADAVFDRPPDRERIAGIGEGGSVPFLGLWLEARPERLVERVAARRGDPSDATPEVVRAQVSRSHAPADWTHLSSEAEIGAVAEAARRVVEGASDGPIPGVARDRRDD</sequence>
<name>A0A0F9UZK7_9ZZZZ</name>
<dbReference type="InterPro" id="IPR027417">
    <property type="entry name" value="P-loop_NTPase"/>
</dbReference>
<dbReference type="Gene3D" id="3.40.50.300">
    <property type="entry name" value="P-loop containing nucleotide triphosphate hydrolases"/>
    <property type="match status" value="1"/>
</dbReference>
<gene>
    <name evidence="2" type="ORF">LCGC14_0202210</name>
</gene>
<accession>A0A0F9UZK7</accession>
<dbReference type="Pfam" id="PF13671">
    <property type="entry name" value="AAA_33"/>
    <property type="match status" value="1"/>
</dbReference>
<dbReference type="InterPro" id="IPR002575">
    <property type="entry name" value="Aminoglycoside_PTrfase"/>
</dbReference>
<comment type="caution">
    <text evidence="2">The sequence shown here is derived from an EMBL/GenBank/DDBJ whole genome shotgun (WGS) entry which is preliminary data.</text>
</comment>
<feature type="domain" description="Aminoglycoside phosphotransferase" evidence="1">
    <location>
        <begin position="133"/>
        <end position="272"/>
    </location>
</feature>